<feature type="compositionally biased region" description="Basic and acidic residues" evidence="1">
    <location>
        <begin position="1"/>
        <end position="16"/>
    </location>
</feature>
<gene>
    <name evidence="2" type="ORF">IZ6_29380</name>
</gene>
<dbReference type="InterPro" id="IPR019600">
    <property type="entry name" value="Hemin_uptake_protein_HemP"/>
</dbReference>
<name>A0A6S6QLI3_9HYPH</name>
<proteinExistence type="predicted"/>
<organism evidence="2 3">
    <name type="scientific">Terrihabitans soli</name>
    <dbReference type="NCBI Taxonomy" id="708113"/>
    <lineage>
        <taxon>Bacteria</taxon>
        <taxon>Pseudomonadati</taxon>
        <taxon>Pseudomonadota</taxon>
        <taxon>Alphaproteobacteria</taxon>
        <taxon>Hyphomicrobiales</taxon>
        <taxon>Terrihabitans</taxon>
    </lineage>
</organism>
<dbReference type="EMBL" id="AP023361">
    <property type="protein sequence ID" value="BCJ92203.1"/>
    <property type="molecule type" value="Genomic_DNA"/>
</dbReference>
<protein>
    <recommendedName>
        <fullName evidence="4">Hemin uptake protein HemP</fullName>
    </recommendedName>
</protein>
<sequence length="68" mass="7481">MKKNSTVEEFKDERSGSSEGSTQLVSGAPMRVVSSEELLQSETEIGIVHQGAMYRLRVTRGGKLILNK</sequence>
<dbReference type="KEGG" id="tso:IZ6_29380"/>
<dbReference type="Proteomes" id="UP000515317">
    <property type="component" value="Chromosome"/>
</dbReference>
<feature type="region of interest" description="Disordered" evidence="1">
    <location>
        <begin position="1"/>
        <end position="29"/>
    </location>
</feature>
<evidence type="ECO:0000313" key="3">
    <source>
        <dbReference type="Proteomes" id="UP000515317"/>
    </source>
</evidence>
<keyword evidence="3" id="KW-1185">Reference proteome</keyword>
<reference evidence="2 3" key="1">
    <citation type="submission" date="2020-08" db="EMBL/GenBank/DDBJ databases">
        <title>Genome sequence of Rhizobiales bacterium strain IZ6.</title>
        <authorList>
            <person name="Nakai R."/>
            <person name="Naganuma T."/>
        </authorList>
    </citation>
    <scope>NUCLEOTIDE SEQUENCE [LARGE SCALE GENOMIC DNA]</scope>
    <source>
        <strain evidence="2 3">IZ6</strain>
    </source>
</reference>
<dbReference type="Pfam" id="PF10636">
    <property type="entry name" value="hemP"/>
    <property type="match status" value="1"/>
</dbReference>
<evidence type="ECO:0000313" key="2">
    <source>
        <dbReference type="EMBL" id="BCJ92203.1"/>
    </source>
</evidence>
<evidence type="ECO:0000256" key="1">
    <source>
        <dbReference type="SAM" id="MobiDB-lite"/>
    </source>
</evidence>
<dbReference type="RefSeq" id="WP_222875796.1">
    <property type="nucleotide sequence ID" value="NZ_AP023361.1"/>
</dbReference>
<evidence type="ECO:0008006" key="4">
    <source>
        <dbReference type="Google" id="ProtNLM"/>
    </source>
</evidence>
<dbReference type="Gene3D" id="2.10.70.10">
    <property type="entry name" value="Complement Module, domain 1"/>
    <property type="match status" value="1"/>
</dbReference>
<dbReference type="AlphaFoldDB" id="A0A6S6QLI3"/>
<accession>A0A6S6QLI3</accession>